<feature type="compositionally biased region" description="Polar residues" evidence="1">
    <location>
        <begin position="113"/>
        <end position="125"/>
    </location>
</feature>
<evidence type="ECO:0000256" key="1">
    <source>
        <dbReference type="SAM" id="MobiDB-lite"/>
    </source>
</evidence>
<evidence type="ECO:0008006" key="4">
    <source>
        <dbReference type="Google" id="ProtNLM"/>
    </source>
</evidence>
<proteinExistence type="predicted"/>
<protein>
    <recommendedName>
        <fullName evidence="4">Transmembrane protein</fullName>
    </recommendedName>
</protein>
<accession>A0ABY4QMT0</accession>
<gene>
    <name evidence="2" type="ORF">M5I08_06070</name>
</gene>
<keyword evidence="3" id="KW-1185">Reference proteome</keyword>
<dbReference type="RefSeq" id="WP_219065627.1">
    <property type="nucleotide sequence ID" value="NZ_CAJUXY010000002.1"/>
</dbReference>
<evidence type="ECO:0000313" key="2">
    <source>
        <dbReference type="EMBL" id="UQX11936.1"/>
    </source>
</evidence>
<name>A0ABY4QMT0_9MYCO</name>
<organism evidence="2 3">
    <name type="scientific">Candidatus Mycobacterium methanotrophicum</name>
    <dbReference type="NCBI Taxonomy" id="2943498"/>
    <lineage>
        <taxon>Bacteria</taxon>
        <taxon>Bacillati</taxon>
        <taxon>Actinomycetota</taxon>
        <taxon>Actinomycetes</taxon>
        <taxon>Mycobacteriales</taxon>
        <taxon>Mycobacteriaceae</taxon>
        <taxon>Mycobacterium</taxon>
    </lineage>
</organism>
<reference evidence="2" key="1">
    <citation type="submission" date="2022-05" db="EMBL/GenBank/DDBJ databases">
        <title>A methanotrophic Mycobacterium dominates a cave microbial ecosystem.</title>
        <authorList>
            <person name="Van Spanning R.J.M."/>
            <person name="Guan Q."/>
            <person name="Melkonian C."/>
            <person name="Gallant J."/>
            <person name="Polerecky L."/>
            <person name="Flot J.-F."/>
            <person name="Brandt B.W."/>
            <person name="Braster M."/>
            <person name="Iturbe Espinoza P."/>
            <person name="Aerts J."/>
            <person name="Meima-Franke M."/>
            <person name="Piersma S.R."/>
            <person name="Bunduc C."/>
            <person name="Ummels R."/>
            <person name="Pain A."/>
            <person name="Fleming E.J."/>
            <person name="van der Wel N."/>
            <person name="Gherman V.D."/>
            <person name="Sarbu S.M."/>
            <person name="Bodelier P.L.E."/>
            <person name="Bitter W."/>
        </authorList>
    </citation>
    <scope>NUCLEOTIDE SEQUENCE</scope>
    <source>
        <strain evidence="2">Sulfur Cave</strain>
    </source>
</reference>
<feature type="region of interest" description="Disordered" evidence="1">
    <location>
        <begin position="96"/>
        <end position="146"/>
    </location>
</feature>
<sequence length="146" mass="14102">MSVVGGAVRSLTRTVGRAAEATTEAAGAVGGAAVNGAVGAATGAVAGVQRGIGRGSHSVPAAALTLGALGVAGLVEWPVLLAVGGGALLLRQLNNGHADGSHKASASPVKAVPNTSTSSASSPKPRNSPAKRAPARSRGTQSRTRR</sequence>
<dbReference type="EMBL" id="CP097320">
    <property type="protein sequence ID" value="UQX11936.1"/>
    <property type="molecule type" value="Genomic_DNA"/>
</dbReference>
<evidence type="ECO:0000313" key="3">
    <source>
        <dbReference type="Proteomes" id="UP001056610"/>
    </source>
</evidence>
<dbReference type="Proteomes" id="UP001056610">
    <property type="component" value="Chromosome"/>
</dbReference>